<sequence length="127" mass="14518">MKSFLKKLLQQFTSVQAILVKLLQVLQLLPPTVVAYLVKVLQLLPPTILAYLVNLLQVLQLLPPTIVAYLVKLLQVLQLLPPTIVAYLVRAFCSSVHMKTLQTVEKTRTPSEMERFKKESFLYTCEH</sequence>
<protein>
    <submittedName>
        <fullName evidence="1">Uncharacterized protein</fullName>
    </submittedName>
</protein>
<organism evidence="1">
    <name type="scientific">Amphimedon queenslandica</name>
    <name type="common">Sponge</name>
    <dbReference type="NCBI Taxonomy" id="400682"/>
    <lineage>
        <taxon>Eukaryota</taxon>
        <taxon>Metazoa</taxon>
        <taxon>Porifera</taxon>
        <taxon>Demospongiae</taxon>
        <taxon>Heteroscleromorpha</taxon>
        <taxon>Haplosclerida</taxon>
        <taxon>Niphatidae</taxon>
        <taxon>Amphimedon</taxon>
    </lineage>
</organism>
<dbReference type="EnsemblMetazoa" id="Aqu2.1.32172_001">
    <property type="protein sequence ID" value="Aqu2.1.32172_001"/>
    <property type="gene ID" value="Aqu2.1.32172"/>
</dbReference>
<dbReference type="InParanoid" id="A0A1X7UXT5"/>
<evidence type="ECO:0000313" key="1">
    <source>
        <dbReference type="EnsemblMetazoa" id="Aqu2.1.32172_001"/>
    </source>
</evidence>
<reference evidence="1" key="1">
    <citation type="submission" date="2017-05" db="UniProtKB">
        <authorList>
            <consortium name="EnsemblMetazoa"/>
        </authorList>
    </citation>
    <scope>IDENTIFICATION</scope>
</reference>
<name>A0A1X7UXT5_AMPQE</name>
<dbReference type="AlphaFoldDB" id="A0A1X7UXT5"/>
<accession>A0A1X7UXT5</accession>
<proteinExistence type="predicted"/>